<keyword evidence="3" id="KW-0805">Transcription regulation</keyword>
<dbReference type="InterPro" id="IPR036322">
    <property type="entry name" value="WD40_repeat_dom_sf"/>
</dbReference>
<protein>
    <submittedName>
        <fullName evidence="10">NOL11 protein</fullName>
    </submittedName>
</protein>
<dbReference type="GO" id="GO:0005730">
    <property type="term" value="C:nucleolus"/>
    <property type="evidence" value="ECO:0007669"/>
    <property type="project" value="UniProtKB-SubCell"/>
</dbReference>
<evidence type="ECO:0000259" key="8">
    <source>
        <dbReference type="Pfam" id="PF08168"/>
    </source>
</evidence>
<dbReference type="EMBL" id="JAAWVO010014709">
    <property type="protein sequence ID" value="MBN3314283.1"/>
    <property type="molecule type" value="Genomic_DNA"/>
</dbReference>
<dbReference type="SUPFAM" id="SSF50978">
    <property type="entry name" value="WD40 repeat-like"/>
    <property type="match status" value="1"/>
</dbReference>
<dbReference type="InterPro" id="IPR048897">
    <property type="entry name" value="Nol11_C"/>
</dbReference>
<feature type="domain" description="Nucleolar protein 11 C-terminal" evidence="9">
    <location>
        <begin position="435"/>
        <end position="769"/>
    </location>
</feature>
<accession>A0A8J7T8T4</accession>
<gene>
    <name evidence="10" type="primary">Nol11</name>
    <name evidence="10" type="ORF">GTO95_0013030</name>
</gene>
<sequence>MASLYEGYTLCRVVPGQNRGEPAVLGVAEGRETDQVVVTDPGRTVTVYKVSDQKPLGSWTVRQGQALTCPAVCNRQTGEYVVVSDHKVIRVWKDEDLNFDRVFKATVSAEVERVHPVPGSEPLVLFRRGAVRQLDALLAAPQQAVEDVLSEGEAIRWSTSAVDGTQCVLMFVTEKGGDHLLYLQRSRPNVLHKYKIECAEGGACPVGFTATLQGGNLHFVCLYSDGSVFRSLVSVPAAAAEGVSALPRTLLLRLPACGGALVSAALLFLDDAHLAVVGAPHPGLGSSQGKDFLCVWNINFQTLQTAKELTGGAYGQLWCCSGRLYVVHGASLSVLPYACESSSLAMALGKLKQSSPEATFCPPQYSLGKPGVSIFLNAFRNLLLLVQCKICSSSAEADTQESRSCSRFRRSSFGTCKGVEEEVQLFLSSASVLEQQLSVGQIAAQLVSRCQTEPSFYPQRTLVQLVQTQCLCHSVCPDLLPLALDKQDYFLSQLCLQRFPDIPEAIACACLKAFLSVLDTDLEPVSVDLGSVSFLDAQGQRSRRLQNGFSPAELEEGGCDAQTDPPGAATGPAGNSLDLPCPVGLKKAALLTVRSALRRVTHSPEHTRTNQNRTVRKKVVLHNININGLHTMQYMHFKNKSTAVTASRQFSFSDLIPSPVSLTAGLFLRYLQFLYLKCSRDMDSQLPGVRAPTVSQIMDWVCLLLDSHFTVLVMVPEAKGLLNSLHKFVHSQVQFFSELGKIHSSLQEINKIKQSEETALYSIEVIKLF</sequence>
<evidence type="ECO:0000259" key="9">
    <source>
        <dbReference type="Pfam" id="PF20998"/>
    </source>
</evidence>
<evidence type="ECO:0000256" key="1">
    <source>
        <dbReference type="ARBA" id="ARBA00004604"/>
    </source>
</evidence>
<organism evidence="10 11">
    <name type="scientific">Atractosteus spatula</name>
    <name type="common">Alligator gar</name>
    <name type="synonym">Lepisosteus spatula</name>
    <dbReference type="NCBI Taxonomy" id="7917"/>
    <lineage>
        <taxon>Eukaryota</taxon>
        <taxon>Metazoa</taxon>
        <taxon>Chordata</taxon>
        <taxon>Craniata</taxon>
        <taxon>Vertebrata</taxon>
        <taxon>Euteleostomi</taxon>
        <taxon>Actinopterygii</taxon>
        <taxon>Neopterygii</taxon>
        <taxon>Holostei</taxon>
        <taxon>Semionotiformes</taxon>
        <taxon>Lepisosteidae</taxon>
        <taxon>Atractosteus</taxon>
    </lineage>
</organism>
<dbReference type="PANTHER" id="PTHR15633:SF2">
    <property type="entry name" value="NUCLEOLAR PROTEIN 11"/>
    <property type="match status" value="1"/>
</dbReference>
<evidence type="ECO:0000256" key="3">
    <source>
        <dbReference type="ARBA" id="ARBA00023015"/>
    </source>
</evidence>
<keyword evidence="6" id="KW-0539">Nucleus</keyword>
<keyword evidence="2" id="KW-0698">rRNA processing</keyword>
<evidence type="ECO:0000256" key="5">
    <source>
        <dbReference type="ARBA" id="ARBA00023163"/>
    </source>
</evidence>
<dbReference type="Pfam" id="PF08168">
    <property type="entry name" value="NOL11_N"/>
    <property type="match status" value="1"/>
</dbReference>
<evidence type="ECO:0000313" key="11">
    <source>
        <dbReference type="Proteomes" id="UP000736164"/>
    </source>
</evidence>
<keyword evidence="11" id="KW-1185">Reference proteome</keyword>
<feature type="domain" description="Nucleolar protein 11 N-terminal" evidence="8">
    <location>
        <begin position="1"/>
        <end position="337"/>
    </location>
</feature>
<dbReference type="PANTHER" id="PTHR15633">
    <property type="entry name" value="NUCLEOLAR PROTEIN 11"/>
    <property type="match status" value="1"/>
</dbReference>
<feature type="region of interest" description="Disordered" evidence="7">
    <location>
        <begin position="554"/>
        <end position="573"/>
    </location>
</feature>
<evidence type="ECO:0000256" key="7">
    <source>
        <dbReference type="SAM" id="MobiDB-lite"/>
    </source>
</evidence>
<dbReference type="GO" id="GO:0030490">
    <property type="term" value="P:maturation of SSU-rRNA"/>
    <property type="evidence" value="ECO:0007669"/>
    <property type="project" value="InterPro"/>
</dbReference>
<feature type="non-terminal residue" evidence="10">
    <location>
        <position position="1"/>
    </location>
</feature>
<evidence type="ECO:0000313" key="10">
    <source>
        <dbReference type="EMBL" id="MBN3314283.1"/>
    </source>
</evidence>
<evidence type="ECO:0000256" key="2">
    <source>
        <dbReference type="ARBA" id="ARBA00022552"/>
    </source>
</evidence>
<dbReference type="AlphaFoldDB" id="A0A8J7T8T4"/>
<reference evidence="10" key="1">
    <citation type="journal article" date="2021" name="Cell">
        <title>Tracing the genetic footprints of vertebrate landing in non-teleost ray-finned fishes.</title>
        <authorList>
            <person name="Bi X."/>
            <person name="Wang K."/>
            <person name="Yang L."/>
            <person name="Pan H."/>
            <person name="Jiang H."/>
            <person name="Wei Q."/>
            <person name="Fang M."/>
            <person name="Yu H."/>
            <person name="Zhu C."/>
            <person name="Cai Y."/>
            <person name="He Y."/>
            <person name="Gan X."/>
            <person name="Zeng H."/>
            <person name="Yu D."/>
            <person name="Zhu Y."/>
            <person name="Jiang H."/>
            <person name="Qiu Q."/>
            <person name="Yang H."/>
            <person name="Zhang Y.E."/>
            <person name="Wang W."/>
            <person name="Zhu M."/>
            <person name="He S."/>
            <person name="Zhang G."/>
        </authorList>
    </citation>
    <scope>NUCLEOTIDE SEQUENCE</scope>
    <source>
        <strain evidence="10">Allg_001</strain>
    </source>
</reference>
<evidence type="ECO:0000256" key="6">
    <source>
        <dbReference type="ARBA" id="ARBA00023242"/>
    </source>
</evidence>
<evidence type="ECO:0000256" key="4">
    <source>
        <dbReference type="ARBA" id="ARBA00023159"/>
    </source>
</evidence>
<dbReference type="InterPro" id="IPR042859">
    <property type="entry name" value="NOL11"/>
</dbReference>
<comment type="subcellular location">
    <subcellularLocation>
        <location evidence="1">Nucleus</location>
        <location evidence="1">Nucleolus</location>
    </subcellularLocation>
</comment>
<proteinExistence type="predicted"/>
<keyword evidence="4" id="KW-0010">Activator</keyword>
<dbReference type="Proteomes" id="UP000736164">
    <property type="component" value="Unassembled WGS sequence"/>
</dbReference>
<dbReference type="InterPro" id="IPR012584">
    <property type="entry name" value="NOL11_N"/>
</dbReference>
<keyword evidence="5" id="KW-0804">Transcription</keyword>
<name>A0A8J7T8T4_ATRSP</name>
<comment type="caution">
    <text evidence="10">The sequence shown here is derived from an EMBL/GenBank/DDBJ whole genome shotgun (WGS) entry which is preliminary data.</text>
</comment>
<dbReference type="Pfam" id="PF20998">
    <property type="entry name" value="Nol11_C"/>
    <property type="match status" value="1"/>
</dbReference>
<feature type="non-terminal residue" evidence="10">
    <location>
        <position position="769"/>
    </location>
</feature>
<dbReference type="GO" id="GO:0003723">
    <property type="term" value="F:RNA binding"/>
    <property type="evidence" value="ECO:0007669"/>
    <property type="project" value="TreeGrafter"/>
</dbReference>